<gene>
    <name evidence="2" type="ORF">KIH27_19500</name>
</gene>
<evidence type="ECO:0000313" key="3">
    <source>
        <dbReference type="Proteomes" id="UP001519535"/>
    </source>
</evidence>
<proteinExistence type="predicted"/>
<dbReference type="Proteomes" id="UP001519535">
    <property type="component" value="Unassembled WGS sequence"/>
</dbReference>
<comment type="caution">
    <text evidence="2">The sequence shown here is derived from an EMBL/GenBank/DDBJ whole genome shotgun (WGS) entry which is preliminary data.</text>
</comment>
<accession>A0ABS5RNA5</accession>
<dbReference type="Pfam" id="PF12680">
    <property type="entry name" value="SnoaL_2"/>
    <property type="match status" value="1"/>
</dbReference>
<dbReference type="EMBL" id="JAHCLR010000058">
    <property type="protein sequence ID" value="MBS9535775.1"/>
    <property type="molecule type" value="Genomic_DNA"/>
</dbReference>
<sequence>MTRTPQQIFDHHLTALKDGDLDELVADYADDAVLITAAGVARGRDGIRAAFGQLSSAVSITALQTKTQIYDGDVLLLEWVLDTDAARVDGVDTFVFDSTTGLIRVQTISQSVHPKG</sequence>
<dbReference type="SUPFAM" id="SSF54427">
    <property type="entry name" value="NTF2-like"/>
    <property type="match status" value="1"/>
</dbReference>
<dbReference type="RefSeq" id="WP_214094623.1">
    <property type="nucleotide sequence ID" value="NZ_JAHCLR010000058.1"/>
</dbReference>
<reference evidence="2 3" key="1">
    <citation type="submission" date="2021-05" db="EMBL/GenBank/DDBJ databases">
        <title>Mycobacterium acidophilum sp. nov., an extremely acid-tolerant member of the genus Mycobacterium.</title>
        <authorList>
            <person name="Xia J."/>
        </authorList>
    </citation>
    <scope>NUCLEOTIDE SEQUENCE [LARGE SCALE GENOMIC DNA]</scope>
    <source>
        <strain evidence="2 3">M1</strain>
    </source>
</reference>
<protein>
    <submittedName>
        <fullName evidence="2">Nuclear transport factor 2 family protein</fullName>
    </submittedName>
</protein>
<dbReference type="Gene3D" id="3.10.450.50">
    <property type="match status" value="1"/>
</dbReference>
<feature type="domain" description="SnoaL-like" evidence="1">
    <location>
        <begin position="11"/>
        <end position="97"/>
    </location>
</feature>
<name>A0ABS5RNA5_9MYCO</name>
<evidence type="ECO:0000259" key="1">
    <source>
        <dbReference type="Pfam" id="PF12680"/>
    </source>
</evidence>
<dbReference type="InterPro" id="IPR037401">
    <property type="entry name" value="SnoaL-like"/>
</dbReference>
<organism evidence="2 3">
    <name type="scientific">Mycolicibacter acidiphilus</name>
    <dbReference type="NCBI Taxonomy" id="2835306"/>
    <lineage>
        <taxon>Bacteria</taxon>
        <taxon>Bacillati</taxon>
        <taxon>Actinomycetota</taxon>
        <taxon>Actinomycetes</taxon>
        <taxon>Mycobacteriales</taxon>
        <taxon>Mycobacteriaceae</taxon>
        <taxon>Mycolicibacter</taxon>
    </lineage>
</organism>
<keyword evidence="3" id="KW-1185">Reference proteome</keyword>
<dbReference type="InterPro" id="IPR032710">
    <property type="entry name" value="NTF2-like_dom_sf"/>
</dbReference>
<evidence type="ECO:0000313" key="2">
    <source>
        <dbReference type="EMBL" id="MBS9535775.1"/>
    </source>
</evidence>